<evidence type="ECO:0008006" key="6">
    <source>
        <dbReference type="Google" id="ProtNLM"/>
    </source>
</evidence>
<keyword evidence="1" id="KW-0175">Coiled coil</keyword>
<protein>
    <recommendedName>
        <fullName evidence="6">5-bromo-4-chloroindolyl phosphate hydrolysis protein</fullName>
    </recommendedName>
</protein>
<evidence type="ECO:0000256" key="1">
    <source>
        <dbReference type="SAM" id="Coils"/>
    </source>
</evidence>
<evidence type="ECO:0000313" key="5">
    <source>
        <dbReference type="Proteomes" id="UP000238358"/>
    </source>
</evidence>
<organism evidence="4 5">
    <name type="scientific">Megasphaera elsdenii</name>
    <dbReference type="NCBI Taxonomy" id="907"/>
    <lineage>
        <taxon>Bacteria</taxon>
        <taxon>Bacillati</taxon>
        <taxon>Bacillota</taxon>
        <taxon>Negativicutes</taxon>
        <taxon>Veillonellales</taxon>
        <taxon>Veillonellaceae</taxon>
        <taxon>Megasphaera</taxon>
    </lineage>
</organism>
<feature type="coiled-coil region" evidence="1">
    <location>
        <begin position="152"/>
        <end position="195"/>
    </location>
</feature>
<feature type="transmembrane region" description="Helical" evidence="3">
    <location>
        <begin position="24"/>
        <end position="42"/>
    </location>
</feature>
<sequence>MNIFLYIIAFVCFAIPGYNWFATGHLSGTFSIIFGIIMLYWAHRRKKKHAKPQLNFSSGNEELDKLNDELFNKAVDDFNALEKELKRVQDNELRKQLRKMQGIANSFLTYLQQHPERMSLARRFVDYYQDRALLLVRKYQELEKTGLEAQEVQQAKGEIKQLLDNFDEAYEDQFSKVLNAQLMDLDAEMKVMKQNMAADGIQTEAPRQDTSSSGSKAKHSDDLVGTIIDLADQFLNTKRK</sequence>
<keyword evidence="3" id="KW-1133">Transmembrane helix</keyword>
<dbReference type="EMBL" id="CP027569">
    <property type="protein sequence ID" value="AVO27365.1"/>
    <property type="molecule type" value="Genomic_DNA"/>
</dbReference>
<evidence type="ECO:0000313" key="4">
    <source>
        <dbReference type="EMBL" id="AVO27365.1"/>
    </source>
</evidence>
<reference evidence="4 5" key="1">
    <citation type="journal article" date="2018" name="Genome Announc.">
        <title>Complete genomes of two Megasphaera elsdenii strains, NCIMB 702410 and ATCC 25940.</title>
        <authorList>
            <person name="Hatmaker E.A."/>
            <person name="O'Dell K."/>
            <person name="Riley L.A."/>
            <person name="Klingeman D.M."/>
            <person name="Guss A.M."/>
        </authorList>
    </citation>
    <scope>NUCLEOTIDE SEQUENCE [LARGE SCALE GENOMIC DNA]</scope>
    <source>
        <strain evidence="4 5">NCIMB702410</strain>
    </source>
</reference>
<gene>
    <name evidence="4" type="ORF">C6Y28_06990</name>
</gene>
<dbReference type="Pfam" id="PF10112">
    <property type="entry name" value="Halogen_Hydrol"/>
    <property type="match status" value="1"/>
</dbReference>
<proteinExistence type="predicted"/>
<dbReference type="OrthoDB" id="1624905at2"/>
<name>A0A2S0M7C0_MEGEL</name>
<feature type="region of interest" description="Disordered" evidence="2">
    <location>
        <begin position="200"/>
        <end position="220"/>
    </location>
</feature>
<evidence type="ECO:0000256" key="2">
    <source>
        <dbReference type="SAM" id="MobiDB-lite"/>
    </source>
</evidence>
<dbReference type="AlphaFoldDB" id="A0A2S0M7C0"/>
<dbReference type="RefSeq" id="WP_027894933.1">
    <property type="nucleotide sequence ID" value="NZ_CP027569.1"/>
</dbReference>
<dbReference type="Proteomes" id="UP000238358">
    <property type="component" value="Chromosome"/>
</dbReference>
<dbReference type="InterPro" id="IPR018770">
    <property type="entry name" value="ChloroindolylP_hydrolase"/>
</dbReference>
<keyword evidence="3" id="KW-0812">Transmembrane</keyword>
<keyword evidence="3" id="KW-0472">Membrane</keyword>
<evidence type="ECO:0000256" key="3">
    <source>
        <dbReference type="SAM" id="Phobius"/>
    </source>
</evidence>
<accession>A0A2S0M7C0</accession>